<proteinExistence type="predicted"/>
<reference evidence="2 3" key="1">
    <citation type="submission" date="2018-07" db="EMBL/GenBank/DDBJ databases">
        <title>Freshwater and sediment microbial communities from various areas in North America, analyzing microbe dynamics in response to fracking.</title>
        <authorList>
            <person name="Lamendella R."/>
        </authorList>
    </citation>
    <scope>NUCLEOTIDE SEQUENCE [LARGE SCALE GENOMIC DNA]</scope>
    <source>
        <strain evidence="2 3">160A</strain>
    </source>
</reference>
<keyword evidence="1" id="KW-1133">Transmembrane helix</keyword>
<feature type="transmembrane region" description="Helical" evidence="1">
    <location>
        <begin position="50"/>
        <end position="75"/>
    </location>
</feature>
<keyword evidence="1" id="KW-0472">Membrane</keyword>
<evidence type="ECO:0000313" key="3">
    <source>
        <dbReference type="Proteomes" id="UP000252733"/>
    </source>
</evidence>
<name>A0A2T0XRV5_9BACT</name>
<protein>
    <recommendedName>
        <fullName evidence="4">Dolichyl-phosphate-mannose-protein mannosyltransferase</fullName>
    </recommendedName>
</protein>
<dbReference type="AlphaFoldDB" id="A0A2T0XRV5"/>
<comment type="caution">
    <text evidence="2">The sequence shown here is derived from an EMBL/GenBank/DDBJ whole genome shotgun (WGS) entry which is preliminary data.</text>
</comment>
<gene>
    <name evidence="2" type="ORF">DFO77_11755</name>
</gene>
<feature type="transmembrane region" description="Helical" evidence="1">
    <location>
        <begin position="261"/>
        <end position="279"/>
    </location>
</feature>
<dbReference type="EMBL" id="QPIZ01000017">
    <property type="protein sequence ID" value="RCW31610.1"/>
    <property type="molecule type" value="Genomic_DNA"/>
</dbReference>
<sequence>MLYRTLHNNSLMAFILVPFILLLFWVRVFLFEGVQPISFDGIHMPLWEWLIRPVFGQSVFWAAVFSYVLAVLTAFTVNRVVGRYGLLGRQSVLPALIFGLLVSGFLSVQRLHMVWMFALFFLLGIERIMGAPASSRKEVRCFDGGVLLGIGVLFYAKGLYLYPMIVVAMGVLRVLSVRSFIASLLGLILPLILSAGYFFVFSSVEEFGVYFVLNLFSNTGQFGHNLVSQIYLPVVILLTLVGLITLVRYIPTQKIITRKHFRVVVWLILVTAALCLTPYFSVELTPVLAIGPAIVLAFWFDKMGAKFWREFFLWFLVVGTAAVQFFM</sequence>
<feature type="transmembrane region" description="Helical" evidence="1">
    <location>
        <begin position="285"/>
        <end position="300"/>
    </location>
</feature>
<dbReference type="Proteomes" id="UP000252733">
    <property type="component" value="Unassembled WGS sequence"/>
</dbReference>
<keyword evidence="1" id="KW-0812">Transmembrane</keyword>
<keyword evidence="3" id="KW-1185">Reference proteome</keyword>
<feature type="transmembrane region" description="Helical" evidence="1">
    <location>
        <begin position="307"/>
        <end position="326"/>
    </location>
</feature>
<feature type="transmembrane region" description="Helical" evidence="1">
    <location>
        <begin position="12"/>
        <end position="30"/>
    </location>
</feature>
<feature type="transmembrane region" description="Helical" evidence="1">
    <location>
        <begin position="180"/>
        <end position="200"/>
    </location>
</feature>
<feature type="transmembrane region" description="Helical" evidence="1">
    <location>
        <begin position="87"/>
        <end position="106"/>
    </location>
</feature>
<accession>A0A2T0XRV5</accession>
<organism evidence="2 3">
    <name type="scientific">Marinilabilia salmonicolor</name>
    <dbReference type="NCBI Taxonomy" id="989"/>
    <lineage>
        <taxon>Bacteria</taxon>
        <taxon>Pseudomonadati</taxon>
        <taxon>Bacteroidota</taxon>
        <taxon>Bacteroidia</taxon>
        <taxon>Marinilabiliales</taxon>
        <taxon>Marinilabiliaceae</taxon>
        <taxon>Marinilabilia</taxon>
    </lineage>
</organism>
<feature type="transmembrane region" description="Helical" evidence="1">
    <location>
        <begin position="230"/>
        <end position="249"/>
    </location>
</feature>
<dbReference type="STRING" id="1168289.GCA_000259075_03160"/>
<evidence type="ECO:0000313" key="2">
    <source>
        <dbReference type="EMBL" id="RCW31610.1"/>
    </source>
</evidence>
<evidence type="ECO:0008006" key="4">
    <source>
        <dbReference type="Google" id="ProtNLM"/>
    </source>
</evidence>
<evidence type="ECO:0000256" key="1">
    <source>
        <dbReference type="SAM" id="Phobius"/>
    </source>
</evidence>